<dbReference type="KEGG" id="nam:NAMH_1298"/>
<keyword evidence="3" id="KW-0812">Transmembrane</keyword>
<dbReference type="eggNOG" id="COG0834">
    <property type="taxonomic scope" value="Bacteria"/>
</dbReference>
<dbReference type="STRING" id="598659.NAMH_1298"/>
<dbReference type="PANTHER" id="PTHR45138:SF9">
    <property type="entry name" value="DIGUANYLATE CYCLASE DGCM-RELATED"/>
    <property type="match status" value="1"/>
</dbReference>
<dbReference type="SUPFAM" id="SSF53850">
    <property type="entry name" value="Periplasmic binding protein-like II"/>
    <property type="match status" value="1"/>
</dbReference>
<dbReference type="AlphaFoldDB" id="B9L5Q2"/>
<dbReference type="InterPro" id="IPR001638">
    <property type="entry name" value="Solute-binding_3/MltF_N"/>
</dbReference>
<gene>
    <name evidence="5" type="ordered locus">NAMH_1298</name>
</gene>
<feature type="transmembrane region" description="Helical" evidence="3">
    <location>
        <begin position="263"/>
        <end position="283"/>
    </location>
</feature>
<name>B9L5Q2_NAUPA</name>
<dbReference type="SMART" id="SM00267">
    <property type="entry name" value="GGDEF"/>
    <property type="match status" value="1"/>
</dbReference>
<dbReference type="OrthoDB" id="174578at2"/>
<dbReference type="EMBL" id="CP001279">
    <property type="protein sequence ID" value="ACM92330.1"/>
    <property type="molecule type" value="Genomic_DNA"/>
</dbReference>
<dbReference type="PANTHER" id="PTHR45138">
    <property type="entry name" value="REGULATORY COMPONENTS OF SENSORY TRANSDUCTION SYSTEM"/>
    <property type="match status" value="1"/>
</dbReference>
<proteinExistence type="predicted"/>
<dbReference type="InterPro" id="IPR050469">
    <property type="entry name" value="Diguanylate_Cyclase"/>
</dbReference>
<evidence type="ECO:0000256" key="3">
    <source>
        <dbReference type="SAM" id="Phobius"/>
    </source>
</evidence>
<evidence type="ECO:0000313" key="6">
    <source>
        <dbReference type="Proteomes" id="UP000000448"/>
    </source>
</evidence>
<dbReference type="CDD" id="cd01949">
    <property type="entry name" value="GGDEF"/>
    <property type="match status" value="1"/>
</dbReference>
<dbReference type="FunFam" id="3.30.70.270:FF:000001">
    <property type="entry name" value="Diguanylate cyclase domain protein"/>
    <property type="match status" value="1"/>
</dbReference>
<dbReference type="NCBIfam" id="TIGR00254">
    <property type="entry name" value="GGDEF"/>
    <property type="match status" value="1"/>
</dbReference>
<dbReference type="GO" id="GO:0052621">
    <property type="term" value="F:diguanylate cyclase activity"/>
    <property type="evidence" value="ECO:0007669"/>
    <property type="project" value="UniProtKB-EC"/>
</dbReference>
<dbReference type="InterPro" id="IPR029787">
    <property type="entry name" value="Nucleotide_cyclase"/>
</dbReference>
<organism evidence="5 6">
    <name type="scientific">Nautilia profundicola (strain ATCC BAA-1463 / DSM 18972 / AmH)</name>
    <dbReference type="NCBI Taxonomy" id="598659"/>
    <lineage>
        <taxon>Bacteria</taxon>
        <taxon>Pseudomonadati</taxon>
        <taxon>Campylobacterota</taxon>
        <taxon>Epsilonproteobacteria</taxon>
        <taxon>Nautiliales</taxon>
        <taxon>Nautiliaceae</taxon>
        <taxon>Nautilia</taxon>
    </lineage>
</organism>
<comment type="catalytic activity">
    <reaction evidence="2">
        <text>2 GTP = 3',3'-c-di-GMP + 2 diphosphate</text>
        <dbReference type="Rhea" id="RHEA:24898"/>
        <dbReference type="ChEBI" id="CHEBI:33019"/>
        <dbReference type="ChEBI" id="CHEBI:37565"/>
        <dbReference type="ChEBI" id="CHEBI:58805"/>
        <dbReference type="EC" id="2.7.7.65"/>
    </reaction>
</comment>
<dbReference type="Gene3D" id="3.30.70.270">
    <property type="match status" value="1"/>
</dbReference>
<evidence type="ECO:0000259" key="4">
    <source>
        <dbReference type="PROSITE" id="PS50887"/>
    </source>
</evidence>
<dbReference type="InterPro" id="IPR043128">
    <property type="entry name" value="Rev_trsase/Diguanyl_cyclase"/>
</dbReference>
<dbReference type="InterPro" id="IPR000160">
    <property type="entry name" value="GGDEF_dom"/>
</dbReference>
<dbReference type="Gene3D" id="3.40.190.10">
    <property type="entry name" value="Periplasmic binding protein-like II"/>
    <property type="match status" value="2"/>
</dbReference>
<dbReference type="SMART" id="SM00062">
    <property type="entry name" value="PBPb"/>
    <property type="match status" value="1"/>
</dbReference>
<keyword evidence="3" id="KW-1133">Transmembrane helix</keyword>
<keyword evidence="6" id="KW-1185">Reference proteome</keyword>
<keyword evidence="3" id="KW-0472">Membrane</keyword>
<dbReference type="SUPFAM" id="SSF55073">
    <property type="entry name" value="Nucleotide cyclase"/>
    <property type="match status" value="1"/>
</dbReference>
<dbReference type="Pfam" id="PF00990">
    <property type="entry name" value="GGDEF"/>
    <property type="match status" value="1"/>
</dbReference>
<dbReference type="CDD" id="cd01007">
    <property type="entry name" value="PBP2_BvgS_HisK_like"/>
    <property type="match status" value="1"/>
</dbReference>
<sequence>MKVFFALLFSIYILSADTKIHLTNSEKEFINTHTIKCILTPNWAPFNTKINGHIAGIAVDYWQLIKQKLHIKSKCITTSEWINVLNAIKNKKADITLATSETKDRKKYAIFSKPYATFPIAIATRNDVGYIASMKFLKHKIIVVGKNYTAAKLLKERYPNYNILEVKNIQTALDMVSSGKAYAAIDIMPVLIYNINKYEFANLKISGKTPLEFKMQFMIRNDYTPLASAINKAIDTITPYDKEKIYGKWIYVKYQTGFSVEQVLTWAIIIGILITILFVYWIIRLKKEIKKRHKLEEELKKISFYDSLTDIYNRYKIDLSLKSQIELAKKYKIPLSIIFFDIDDFKKINDTYGHKVGDEVLIELSKLIKRNIRQTDIFGRWGGEEFIIILPNTDLTTATHIANKLKKAIEEHSFPIIKHLTCSFGVTELKDNDSLNTLTVRADSFLYEAKNKGKNRVISDLNV</sequence>
<evidence type="ECO:0000256" key="1">
    <source>
        <dbReference type="ARBA" id="ARBA00012528"/>
    </source>
</evidence>
<dbReference type="Proteomes" id="UP000000448">
    <property type="component" value="Chromosome"/>
</dbReference>
<dbReference type="EC" id="2.7.7.65" evidence="1"/>
<dbReference type="RefSeq" id="WP_012663702.1">
    <property type="nucleotide sequence ID" value="NC_012115.1"/>
</dbReference>
<evidence type="ECO:0000256" key="2">
    <source>
        <dbReference type="ARBA" id="ARBA00034247"/>
    </source>
</evidence>
<dbReference type="eggNOG" id="COG3706">
    <property type="taxonomic scope" value="Bacteria"/>
</dbReference>
<accession>B9L5Q2</accession>
<reference evidence="5 6" key="1">
    <citation type="journal article" date="2009" name="PLoS Genet.">
        <title>Adaptations to submarine hydrothermal environments exemplified by the genome of Nautilia profundicola.</title>
        <authorList>
            <person name="Campbell B.J."/>
            <person name="Smith J.L."/>
            <person name="Hanson T.E."/>
            <person name="Klotz M.G."/>
            <person name="Stein L.Y."/>
            <person name="Lee C.K."/>
            <person name="Wu D."/>
            <person name="Robinson J.M."/>
            <person name="Khouri H.M."/>
            <person name="Eisen J.A."/>
            <person name="Cary S.C."/>
        </authorList>
    </citation>
    <scope>NUCLEOTIDE SEQUENCE [LARGE SCALE GENOMIC DNA]</scope>
    <source>
        <strain evidence="6">ATCC BAA-1463 / DSM 18972 / AmH</strain>
    </source>
</reference>
<dbReference type="PROSITE" id="PS50887">
    <property type="entry name" value="GGDEF"/>
    <property type="match status" value="1"/>
</dbReference>
<dbReference type="Pfam" id="PF00497">
    <property type="entry name" value="SBP_bac_3"/>
    <property type="match status" value="1"/>
</dbReference>
<protein>
    <recommendedName>
        <fullName evidence="1">diguanylate cyclase</fullName>
        <ecNumber evidence="1">2.7.7.65</ecNumber>
    </recommendedName>
</protein>
<evidence type="ECO:0000313" key="5">
    <source>
        <dbReference type="EMBL" id="ACM92330.1"/>
    </source>
</evidence>
<feature type="domain" description="GGDEF" evidence="4">
    <location>
        <begin position="333"/>
        <end position="462"/>
    </location>
</feature>
<dbReference type="HOGENOM" id="CLU_020667_1_0_7"/>